<accession>A0A1G6KNF3</accession>
<dbReference type="Gene3D" id="3.30.310.70">
    <property type="entry name" value="TT1751-like domain"/>
    <property type="match status" value="1"/>
</dbReference>
<organism evidence="2 3">
    <name type="scientific">Pelagirhabdus alkalitolerans</name>
    <dbReference type="NCBI Taxonomy" id="1612202"/>
    <lineage>
        <taxon>Bacteria</taxon>
        <taxon>Bacillati</taxon>
        <taxon>Bacillota</taxon>
        <taxon>Bacilli</taxon>
        <taxon>Bacillales</taxon>
        <taxon>Bacillaceae</taxon>
        <taxon>Pelagirhabdus</taxon>
    </lineage>
</organism>
<dbReference type="RefSeq" id="WP_090796023.1">
    <property type="nucleotide sequence ID" value="NZ_FMYI01000006.1"/>
</dbReference>
<dbReference type="STRING" id="1612202.SAMN05421734_106137"/>
<protein>
    <submittedName>
        <fullName evidence="2">Uncharacterized conserved protein, DUF302 family</fullName>
    </submittedName>
</protein>
<dbReference type="Pfam" id="PF03625">
    <property type="entry name" value="DUF302"/>
    <property type="match status" value="1"/>
</dbReference>
<dbReference type="InterPro" id="IPR005180">
    <property type="entry name" value="DUF302"/>
</dbReference>
<proteinExistence type="predicted"/>
<dbReference type="AlphaFoldDB" id="A0A1G6KNF3"/>
<sequence>MYEYTVKTNKTVEEVQQALHDTIASYQFGVLWELDLQETLKKKGIDHDQSSLILEVCNPKKAKELIDQNPLANLFLPCKIAVYEVDGVNTIGLPRPTVQAEMIGDEKLKEIAKEIETILIQLIDEVK</sequence>
<dbReference type="PANTHER" id="PTHR38342">
    <property type="entry name" value="SLR5037 PROTEIN"/>
    <property type="match status" value="1"/>
</dbReference>
<gene>
    <name evidence="2" type="ORF">SAMN05421734_106137</name>
</gene>
<dbReference type="PANTHER" id="PTHR38342:SF1">
    <property type="entry name" value="SLR5037 PROTEIN"/>
    <property type="match status" value="1"/>
</dbReference>
<dbReference type="EMBL" id="FMYI01000006">
    <property type="protein sequence ID" value="SDC32045.1"/>
    <property type="molecule type" value="Genomic_DNA"/>
</dbReference>
<evidence type="ECO:0000313" key="2">
    <source>
        <dbReference type="EMBL" id="SDC32045.1"/>
    </source>
</evidence>
<feature type="domain" description="DUF302" evidence="1">
    <location>
        <begin position="34"/>
        <end position="96"/>
    </location>
</feature>
<dbReference type="InterPro" id="IPR016796">
    <property type="entry name" value="UCP021774"/>
</dbReference>
<dbReference type="CDD" id="cd14797">
    <property type="entry name" value="DUF302"/>
    <property type="match status" value="1"/>
</dbReference>
<evidence type="ECO:0000259" key="1">
    <source>
        <dbReference type="Pfam" id="PF03625"/>
    </source>
</evidence>
<evidence type="ECO:0000313" key="3">
    <source>
        <dbReference type="Proteomes" id="UP000242949"/>
    </source>
</evidence>
<dbReference type="PIRSF" id="PIRSF021774">
    <property type="entry name" value="UCP021774"/>
    <property type="match status" value="1"/>
</dbReference>
<reference evidence="3" key="1">
    <citation type="submission" date="2016-09" db="EMBL/GenBank/DDBJ databases">
        <authorList>
            <person name="Varghese N."/>
            <person name="Submissions S."/>
        </authorList>
    </citation>
    <scope>NUCLEOTIDE SEQUENCE [LARGE SCALE GENOMIC DNA]</scope>
    <source>
        <strain evidence="3">S5</strain>
    </source>
</reference>
<keyword evidence="3" id="KW-1185">Reference proteome</keyword>
<name>A0A1G6KNF3_9BACI</name>
<dbReference type="SUPFAM" id="SSF103247">
    <property type="entry name" value="TT1751-like"/>
    <property type="match status" value="1"/>
</dbReference>
<dbReference type="OrthoDB" id="9791067at2"/>
<dbReference type="Proteomes" id="UP000242949">
    <property type="component" value="Unassembled WGS sequence"/>
</dbReference>
<dbReference type="InterPro" id="IPR035923">
    <property type="entry name" value="TT1751-like_sf"/>
</dbReference>